<feature type="transmembrane region" description="Helical" evidence="7">
    <location>
        <begin position="77"/>
        <end position="95"/>
    </location>
</feature>
<feature type="transmembrane region" description="Helical" evidence="7">
    <location>
        <begin position="225"/>
        <end position="245"/>
    </location>
</feature>
<comment type="subcellular location">
    <subcellularLocation>
        <location evidence="1">Cell membrane</location>
        <topology evidence="1">Multi-pass membrane protein</topology>
    </subcellularLocation>
</comment>
<dbReference type="InterPro" id="IPR018076">
    <property type="entry name" value="T2SS_GspF_dom"/>
</dbReference>
<keyword evidence="10" id="KW-1185">Reference proteome</keyword>
<accession>A0A318LCA3</accession>
<evidence type="ECO:0000256" key="7">
    <source>
        <dbReference type="SAM" id="Phobius"/>
    </source>
</evidence>
<dbReference type="RefSeq" id="WP_110343902.1">
    <property type="nucleotide sequence ID" value="NZ_JBHVKT010000022.1"/>
</dbReference>
<keyword evidence="2" id="KW-1003">Cell membrane</keyword>
<feature type="transmembrane region" description="Helical" evidence="7">
    <location>
        <begin position="251"/>
        <end position="274"/>
    </location>
</feature>
<keyword evidence="3 7" id="KW-0812">Transmembrane</keyword>
<dbReference type="GO" id="GO:0005886">
    <property type="term" value="C:plasma membrane"/>
    <property type="evidence" value="ECO:0007669"/>
    <property type="project" value="UniProtKB-SubCell"/>
</dbReference>
<evidence type="ECO:0000256" key="4">
    <source>
        <dbReference type="ARBA" id="ARBA00022989"/>
    </source>
</evidence>
<evidence type="ECO:0000256" key="6">
    <source>
        <dbReference type="SAM" id="MobiDB-lite"/>
    </source>
</evidence>
<organism evidence="9 10">
    <name type="scientific">Prauserella flavalba</name>
    <dbReference type="NCBI Taxonomy" id="1477506"/>
    <lineage>
        <taxon>Bacteria</taxon>
        <taxon>Bacillati</taxon>
        <taxon>Actinomycetota</taxon>
        <taxon>Actinomycetes</taxon>
        <taxon>Pseudonocardiales</taxon>
        <taxon>Pseudonocardiaceae</taxon>
        <taxon>Prauserella</taxon>
    </lineage>
</organism>
<proteinExistence type="predicted"/>
<comment type="caution">
    <text evidence="9">The sequence shown here is derived from an EMBL/GenBank/DDBJ whole genome shotgun (WGS) entry which is preliminary data.</text>
</comment>
<evidence type="ECO:0000313" key="9">
    <source>
        <dbReference type="EMBL" id="PXY17739.1"/>
    </source>
</evidence>
<keyword evidence="4 7" id="KW-1133">Transmembrane helix</keyword>
<dbReference type="PANTHER" id="PTHR35007">
    <property type="entry name" value="INTEGRAL MEMBRANE PROTEIN-RELATED"/>
    <property type="match status" value="1"/>
</dbReference>
<dbReference type="Proteomes" id="UP000247892">
    <property type="component" value="Unassembled WGS sequence"/>
</dbReference>
<name>A0A318LCA3_9PSEU</name>
<keyword evidence="5 7" id="KW-0472">Membrane</keyword>
<dbReference type="OrthoDB" id="5243396at2"/>
<evidence type="ECO:0000256" key="5">
    <source>
        <dbReference type="ARBA" id="ARBA00023136"/>
    </source>
</evidence>
<dbReference type="AlphaFoldDB" id="A0A318LCA3"/>
<gene>
    <name evidence="9" type="ORF">BA062_36940</name>
</gene>
<evidence type="ECO:0000256" key="1">
    <source>
        <dbReference type="ARBA" id="ARBA00004651"/>
    </source>
</evidence>
<feature type="transmembrane region" description="Helical" evidence="7">
    <location>
        <begin position="6"/>
        <end position="29"/>
    </location>
</feature>
<evidence type="ECO:0000256" key="2">
    <source>
        <dbReference type="ARBA" id="ARBA00022475"/>
    </source>
</evidence>
<evidence type="ECO:0000259" key="8">
    <source>
        <dbReference type="Pfam" id="PF00482"/>
    </source>
</evidence>
<protein>
    <submittedName>
        <fullName evidence="9">Pilus assembly protein TadB</fullName>
    </submittedName>
</protein>
<feature type="region of interest" description="Disordered" evidence="6">
    <location>
        <begin position="288"/>
        <end position="313"/>
    </location>
</feature>
<dbReference type="EMBL" id="MASU01000024">
    <property type="protein sequence ID" value="PXY17739.1"/>
    <property type="molecule type" value="Genomic_DNA"/>
</dbReference>
<evidence type="ECO:0000313" key="10">
    <source>
        <dbReference type="Proteomes" id="UP000247892"/>
    </source>
</evidence>
<sequence>MTTVWPWLLGLAAVLAVACAVAAFLPLAARQPDESARATTPWGLLAWRAVVARVPLRRVLLAVAAGAVVWWATGWPVAAIIAAAGVITVPILARGHDAQRLITRLDALASWVRRLADVLASGAGGLEQAIASSARTAPEALATEVETLAVRLRTRGLEQALRAFAEDVGDEAADEVVLALILRSRAGGRGLVDILDAKATALEREVVARRDIEADRAKPRTDVRAILGITAVLLAGLVFFAHEFLTPFNDVLGQLVMAGIGGLLGAAGWWMHLLTRTRRPARLLGAASRTPVGAPKPTRKAAVVAPAGEGVPR</sequence>
<dbReference type="PANTHER" id="PTHR35007:SF3">
    <property type="entry name" value="POSSIBLE CONSERVED ALANINE RICH MEMBRANE PROTEIN"/>
    <property type="match status" value="1"/>
</dbReference>
<feature type="compositionally biased region" description="Low complexity" evidence="6">
    <location>
        <begin position="301"/>
        <end position="313"/>
    </location>
</feature>
<reference evidence="9 10" key="1">
    <citation type="submission" date="2016-07" db="EMBL/GenBank/DDBJ databases">
        <title>Draft genome sequence of Prauserella sp. YIM 121212, isolated from alkaline soil.</title>
        <authorList>
            <person name="Ruckert C."/>
            <person name="Albersmeier A."/>
            <person name="Jiang C.-L."/>
            <person name="Jiang Y."/>
            <person name="Kalinowski J."/>
            <person name="Schneider O."/>
            <person name="Winkler A."/>
            <person name="Zotchev S.B."/>
        </authorList>
    </citation>
    <scope>NUCLEOTIDE SEQUENCE [LARGE SCALE GENOMIC DNA]</scope>
    <source>
        <strain evidence="9 10">YIM 121212</strain>
    </source>
</reference>
<evidence type="ECO:0000256" key="3">
    <source>
        <dbReference type="ARBA" id="ARBA00022692"/>
    </source>
</evidence>
<dbReference type="Pfam" id="PF00482">
    <property type="entry name" value="T2SSF"/>
    <property type="match status" value="1"/>
</dbReference>
<feature type="domain" description="Type II secretion system protein GspF" evidence="8">
    <location>
        <begin position="111"/>
        <end position="238"/>
    </location>
</feature>